<name>A0A1S2L1D6_9BACI</name>
<proteinExistence type="predicted"/>
<sequence>MKKTLYGRVRGKNGEILLFTKWSNVLFTFLKVFLLVVLSPIWLPLYVLTYLGAWSETFLYWIDPKVDRLIAKIVPRNIGK</sequence>
<dbReference type="EMBL" id="CP063356">
    <property type="protein sequence ID" value="QOY37643.1"/>
    <property type="molecule type" value="Genomic_DNA"/>
</dbReference>
<keyword evidence="1" id="KW-0472">Membrane</keyword>
<accession>A0A1S2L1D6</accession>
<organism evidence="2 4">
    <name type="scientific">Anaerobacillus isosaccharinicus</name>
    <dbReference type="NCBI Taxonomy" id="1532552"/>
    <lineage>
        <taxon>Bacteria</taxon>
        <taxon>Bacillati</taxon>
        <taxon>Bacillota</taxon>
        <taxon>Bacilli</taxon>
        <taxon>Bacillales</taxon>
        <taxon>Bacillaceae</taxon>
        <taxon>Anaerobacillus</taxon>
    </lineage>
</organism>
<reference evidence="3 4" key="3">
    <citation type="journal article" date="2019" name="Int. J. Syst. Evol. Microbiol.">
        <title>Anaerobacillus isosaccharinicus sp. nov., an alkaliphilic bacterium which degrades isosaccharinic acid.</title>
        <authorList>
            <person name="Bassil N.M."/>
            <person name="Lloyd J.R."/>
        </authorList>
    </citation>
    <scope>NUCLEOTIDE SEQUENCE [LARGE SCALE GENOMIC DNA]</scope>
    <source>
        <strain evidence="3 4">NB2006</strain>
    </source>
</reference>
<dbReference type="EMBL" id="LQXD01000186">
    <property type="protein sequence ID" value="OIJ06150.1"/>
    <property type="molecule type" value="Genomic_DNA"/>
</dbReference>
<reference evidence="3" key="4">
    <citation type="submission" date="2020-10" db="EMBL/GenBank/DDBJ databases">
        <authorList>
            <person name="Bassil N.M."/>
            <person name="Lloyd J.R."/>
        </authorList>
    </citation>
    <scope>NUCLEOTIDE SEQUENCE</scope>
    <source>
        <strain evidence="3">NB2006</strain>
    </source>
</reference>
<keyword evidence="1" id="KW-0812">Transmembrane</keyword>
<keyword evidence="4" id="KW-1185">Reference proteome</keyword>
<feature type="transmembrane region" description="Helical" evidence="1">
    <location>
        <begin position="43"/>
        <end position="62"/>
    </location>
</feature>
<evidence type="ECO:0000313" key="2">
    <source>
        <dbReference type="EMBL" id="OIJ06150.1"/>
    </source>
</evidence>
<dbReference type="KEGG" id="aia:AWH56_008700"/>
<evidence type="ECO:0000256" key="1">
    <source>
        <dbReference type="SAM" id="Phobius"/>
    </source>
</evidence>
<reference evidence="3 4" key="2">
    <citation type="journal article" date="2017" name="Genome Announc.">
        <title>Draft Genome Sequences of Four Alkaliphilic Bacteria Belonging to the Anaerobacillus Genus.</title>
        <authorList>
            <person name="Bassil N.M."/>
            <person name="Lloyd J.R."/>
        </authorList>
    </citation>
    <scope>NUCLEOTIDE SEQUENCE [LARGE SCALE GENOMIC DNA]</scope>
    <source>
        <strain evidence="3 4">NB2006</strain>
    </source>
</reference>
<evidence type="ECO:0000313" key="4">
    <source>
        <dbReference type="Proteomes" id="UP000180175"/>
    </source>
</evidence>
<reference evidence="2 4" key="1">
    <citation type="submission" date="2016-10" db="EMBL/GenBank/DDBJ databases">
        <title>Draft genome sequences of four alkaliphilic bacteria belonging to the Anaerobacillus genus.</title>
        <authorList>
            <person name="Bassil N.M."/>
            <person name="Lloyd J.R."/>
        </authorList>
    </citation>
    <scope>NUCLEOTIDE SEQUENCE [LARGE SCALE GENOMIC DNA]</scope>
    <source>
        <strain evidence="2 4">NB2006</strain>
    </source>
</reference>
<dbReference type="Proteomes" id="UP000180175">
    <property type="component" value="Chromosome"/>
</dbReference>
<keyword evidence="1" id="KW-1133">Transmembrane helix</keyword>
<gene>
    <name evidence="3" type="ORF">AWH56_008700</name>
    <name evidence="2" type="ORF">AWH56_21440</name>
</gene>
<protein>
    <submittedName>
        <fullName evidence="2">Uncharacterized protein</fullName>
    </submittedName>
</protein>
<dbReference type="RefSeq" id="WP_071318964.1">
    <property type="nucleotide sequence ID" value="NZ_CP063356.2"/>
</dbReference>
<evidence type="ECO:0000313" key="3">
    <source>
        <dbReference type="EMBL" id="QOY37643.1"/>
    </source>
</evidence>
<dbReference type="AlphaFoldDB" id="A0A1S2L1D6"/>